<keyword evidence="7" id="KW-1185">Reference proteome</keyword>
<evidence type="ECO:0000313" key="6">
    <source>
        <dbReference type="EMBL" id="OTF81069.1"/>
    </source>
</evidence>
<dbReference type="CDD" id="cd15489">
    <property type="entry name" value="PHD_SF"/>
    <property type="match status" value="1"/>
</dbReference>
<gene>
    <name evidence="6" type="ORF">BLA29_005198</name>
</gene>
<comment type="caution">
    <text evidence="6">The sequence shown here is derived from an EMBL/GenBank/DDBJ whole genome shotgun (WGS) entry which is preliminary data.</text>
</comment>
<reference evidence="6 7" key="1">
    <citation type="submission" date="2017-03" db="EMBL/GenBank/DDBJ databases">
        <title>Genome Survey of Euroglyphus maynei.</title>
        <authorList>
            <person name="Arlian L.G."/>
            <person name="Morgan M.S."/>
            <person name="Rider S.D."/>
        </authorList>
    </citation>
    <scope>NUCLEOTIDE SEQUENCE [LARGE SCALE GENOMIC DNA]</scope>
    <source>
        <strain evidence="6">Arlian Lab</strain>
        <tissue evidence="6">Whole body</tissue>
    </source>
</reference>
<dbReference type="SMART" id="SM01175">
    <property type="entry name" value="DUF4206"/>
    <property type="match status" value="1"/>
</dbReference>
<evidence type="ECO:0000256" key="3">
    <source>
        <dbReference type="ARBA" id="ARBA00022771"/>
    </source>
</evidence>
<keyword evidence="3" id="KW-0863">Zinc-finger</keyword>
<protein>
    <submittedName>
        <fullName evidence="6">DUF4206 and RUN domain containing protein</fullName>
    </submittedName>
</protein>
<dbReference type="AlphaFoldDB" id="A0A1Y3BJG1"/>
<evidence type="ECO:0000256" key="4">
    <source>
        <dbReference type="ARBA" id="ARBA00022833"/>
    </source>
</evidence>
<keyword evidence="4" id="KW-0862">Zinc</keyword>
<proteinExistence type="predicted"/>
<keyword evidence="1" id="KW-0479">Metal-binding</keyword>
<dbReference type="InterPro" id="IPR051366">
    <property type="entry name" value="DEF8"/>
</dbReference>
<sequence length="386" mass="44906">SDTIDIPIRKIQQDDDDDDEEIPQIHVQNNDNDELFRNEHNNSYTGNSLSMRSGWSTQPMILDESYNALLESYSTRAVLSSTPDISEIKNSFMENANNNPDCPLGSSISENDFEIIPKTLIGDNDEENKKFFEQSSKLCHEYGLDEQDYKCHHCSRPIGMIYGKCMLCHIDGHLYCVDCHGCEESSIPAQIIYNWNFRKFSIAKQNKSRLMIIENEPIYDLKILSPNLYSSIPEMEEILNLRTQLFFLHAYLFTCQEHIALKMRKLVWPREHLFEHIHLYSINDLQQINNNILATTLRQVITFARKHIAGCNLCKLKGFYCEICKNSEILYPFDTDTTKRCDKCKSVFHIKCYDEKYDKNNCPKCLRMAKKRGQQQQQSSSTLAQT</sequence>
<dbReference type="GO" id="GO:0008270">
    <property type="term" value="F:zinc ion binding"/>
    <property type="evidence" value="ECO:0007669"/>
    <property type="project" value="UniProtKB-KW"/>
</dbReference>
<dbReference type="InterPro" id="IPR025258">
    <property type="entry name" value="RH_dom"/>
</dbReference>
<evidence type="ECO:0000259" key="5">
    <source>
        <dbReference type="SMART" id="SM01175"/>
    </source>
</evidence>
<dbReference type="PANTHER" id="PTHR12326:SF12">
    <property type="entry name" value="PLECKSTRIN HOMOLOGY AND RUN DOMAIN CONTAINING M1"/>
    <property type="match status" value="1"/>
</dbReference>
<dbReference type="OrthoDB" id="62364at2759"/>
<accession>A0A1Y3BJG1</accession>
<keyword evidence="2" id="KW-0677">Repeat</keyword>
<dbReference type="Proteomes" id="UP000194236">
    <property type="component" value="Unassembled WGS sequence"/>
</dbReference>
<evidence type="ECO:0000256" key="2">
    <source>
        <dbReference type="ARBA" id="ARBA00022737"/>
    </source>
</evidence>
<dbReference type="Pfam" id="PF13901">
    <property type="entry name" value="RH_dom"/>
    <property type="match status" value="1"/>
</dbReference>
<evidence type="ECO:0000313" key="7">
    <source>
        <dbReference type="Proteomes" id="UP000194236"/>
    </source>
</evidence>
<evidence type="ECO:0000256" key="1">
    <source>
        <dbReference type="ARBA" id="ARBA00022723"/>
    </source>
</evidence>
<name>A0A1Y3BJG1_EURMA</name>
<dbReference type="EMBL" id="MUJZ01015434">
    <property type="protein sequence ID" value="OTF81069.1"/>
    <property type="molecule type" value="Genomic_DNA"/>
</dbReference>
<feature type="domain" description="Rubicon Homology" evidence="5">
    <location>
        <begin position="166"/>
        <end position="372"/>
    </location>
</feature>
<feature type="non-terminal residue" evidence="6">
    <location>
        <position position="1"/>
    </location>
</feature>
<organism evidence="6 7">
    <name type="scientific">Euroglyphus maynei</name>
    <name type="common">Mayne's house dust mite</name>
    <dbReference type="NCBI Taxonomy" id="6958"/>
    <lineage>
        <taxon>Eukaryota</taxon>
        <taxon>Metazoa</taxon>
        <taxon>Ecdysozoa</taxon>
        <taxon>Arthropoda</taxon>
        <taxon>Chelicerata</taxon>
        <taxon>Arachnida</taxon>
        <taxon>Acari</taxon>
        <taxon>Acariformes</taxon>
        <taxon>Sarcoptiformes</taxon>
        <taxon>Astigmata</taxon>
        <taxon>Psoroptidia</taxon>
        <taxon>Analgoidea</taxon>
        <taxon>Pyroglyphidae</taxon>
        <taxon>Pyroglyphinae</taxon>
        <taxon>Euroglyphus</taxon>
    </lineage>
</organism>
<dbReference type="PANTHER" id="PTHR12326">
    <property type="entry name" value="PLECKSTRIN HOMOLOGY DOMAIN CONTAINING PROTEIN"/>
    <property type="match status" value="1"/>
</dbReference>